<dbReference type="SUPFAM" id="SSF53474">
    <property type="entry name" value="alpha/beta-Hydrolases"/>
    <property type="match status" value="1"/>
</dbReference>
<proteinExistence type="predicted"/>
<keyword evidence="4" id="KW-1185">Reference proteome</keyword>
<dbReference type="Gene3D" id="3.40.50.1820">
    <property type="entry name" value="alpha/beta hydrolase"/>
    <property type="match status" value="1"/>
</dbReference>
<dbReference type="PRINTS" id="PR00412">
    <property type="entry name" value="EPOXHYDRLASE"/>
</dbReference>
<comment type="caution">
    <text evidence="3">The sequence shown here is derived from an EMBL/GenBank/DDBJ whole genome shotgun (WGS) entry which is preliminary data.</text>
</comment>
<organism evidence="3 4">
    <name type="scientific">Meganyctiphanes norvegica</name>
    <name type="common">Northern krill</name>
    <name type="synonym">Thysanopoda norvegica</name>
    <dbReference type="NCBI Taxonomy" id="48144"/>
    <lineage>
        <taxon>Eukaryota</taxon>
        <taxon>Metazoa</taxon>
        <taxon>Ecdysozoa</taxon>
        <taxon>Arthropoda</taxon>
        <taxon>Crustacea</taxon>
        <taxon>Multicrustacea</taxon>
        <taxon>Malacostraca</taxon>
        <taxon>Eumalacostraca</taxon>
        <taxon>Eucarida</taxon>
        <taxon>Euphausiacea</taxon>
        <taxon>Euphausiidae</taxon>
        <taxon>Meganyctiphanes</taxon>
    </lineage>
</organism>
<dbReference type="EMBL" id="CAXKWB010006927">
    <property type="protein sequence ID" value="CAL4085046.1"/>
    <property type="molecule type" value="Genomic_DNA"/>
</dbReference>
<dbReference type="GO" id="GO:0004301">
    <property type="term" value="F:epoxide hydrolase activity"/>
    <property type="evidence" value="ECO:0007669"/>
    <property type="project" value="TreeGrafter"/>
</dbReference>
<dbReference type="PANTHER" id="PTHR42977:SF3">
    <property type="entry name" value="AB HYDROLASE-1 DOMAIN-CONTAINING PROTEIN"/>
    <property type="match status" value="1"/>
</dbReference>
<evidence type="ECO:0000313" key="4">
    <source>
        <dbReference type="Proteomes" id="UP001497623"/>
    </source>
</evidence>
<sequence>MRAFKYYMKRLVIFPSVIITVQSLNVFKRVFGALANSFFDVRKPLVVRTPEERFANLDSLGYTYKPNYVDLSIGGNKKLPRVHYIDEGPENASETILCLHGEPSWSFLYRHMIPPLVASGYRVIAPDFIGFGKSDKFTYQESYSHDLHTLTLRLLIDHLKIKNSTMVCQDWGGLTGLSVVKDLPEAFSRLVIMNTGLPCGTKRLYSPQVIAGFTPFLMWRSLVELFSTQLPIRQVFLRSLIKPTQAIVDAYESPYPSALYMAGAAQWPLLVPVTANTPVAADMKATREYLATNWTHKSALIMFSDRDPITRPSKAMFEGLLPHAAKKTVVGAGHFLQEDKGEECAKNIIAFIDNKL</sequence>
<keyword evidence="1" id="KW-0378">Hydrolase</keyword>
<name>A0AAV2QK67_MEGNR</name>
<dbReference type="InterPro" id="IPR000073">
    <property type="entry name" value="AB_hydrolase_1"/>
</dbReference>
<dbReference type="InterPro" id="IPR000639">
    <property type="entry name" value="Epox_hydrolase-like"/>
</dbReference>
<evidence type="ECO:0000259" key="2">
    <source>
        <dbReference type="Pfam" id="PF00561"/>
    </source>
</evidence>
<gene>
    <name evidence="3" type="ORF">MNOR_LOCUS12585</name>
</gene>
<dbReference type="PRINTS" id="PR00111">
    <property type="entry name" value="ABHYDROLASE"/>
</dbReference>
<protein>
    <recommendedName>
        <fullName evidence="2">AB hydrolase-1 domain-containing protein</fullName>
    </recommendedName>
</protein>
<dbReference type="PANTHER" id="PTHR42977">
    <property type="entry name" value="HYDROLASE-RELATED"/>
    <property type="match status" value="1"/>
</dbReference>
<dbReference type="AlphaFoldDB" id="A0AAV2QK67"/>
<dbReference type="Proteomes" id="UP001497623">
    <property type="component" value="Unassembled WGS sequence"/>
</dbReference>
<evidence type="ECO:0000313" key="3">
    <source>
        <dbReference type="EMBL" id="CAL4085046.1"/>
    </source>
</evidence>
<evidence type="ECO:0000256" key="1">
    <source>
        <dbReference type="ARBA" id="ARBA00022801"/>
    </source>
</evidence>
<dbReference type="Pfam" id="PF00561">
    <property type="entry name" value="Abhydrolase_1"/>
    <property type="match status" value="1"/>
</dbReference>
<accession>A0AAV2QK67</accession>
<dbReference type="InterPro" id="IPR029058">
    <property type="entry name" value="AB_hydrolase_fold"/>
</dbReference>
<feature type="domain" description="AB hydrolase-1" evidence="2">
    <location>
        <begin position="95"/>
        <end position="340"/>
    </location>
</feature>
<dbReference type="NCBIfam" id="NF002043">
    <property type="entry name" value="PRK00870.1"/>
    <property type="match status" value="1"/>
</dbReference>
<reference evidence="3 4" key="1">
    <citation type="submission" date="2024-05" db="EMBL/GenBank/DDBJ databases">
        <authorList>
            <person name="Wallberg A."/>
        </authorList>
    </citation>
    <scope>NUCLEOTIDE SEQUENCE [LARGE SCALE GENOMIC DNA]</scope>
</reference>
<dbReference type="InterPro" id="IPR051340">
    <property type="entry name" value="Haloalkane_dehalogenase"/>
</dbReference>